<name>A0A2C6LBY1_9APIC</name>
<dbReference type="GO" id="GO:0016787">
    <property type="term" value="F:hydrolase activity"/>
    <property type="evidence" value="ECO:0007669"/>
    <property type="project" value="UniProtKB-KW"/>
</dbReference>
<dbReference type="GO" id="GO:0003724">
    <property type="term" value="F:RNA helicase activity"/>
    <property type="evidence" value="ECO:0007669"/>
    <property type="project" value="TreeGrafter"/>
</dbReference>
<feature type="region of interest" description="Disordered" evidence="5">
    <location>
        <begin position="654"/>
        <end position="674"/>
    </location>
</feature>
<dbReference type="VEuPathDB" id="ToxoDB:CSUI_000528"/>
<dbReference type="EMBL" id="MIGC01000193">
    <property type="protein sequence ID" value="PHJ25617.1"/>
    <property type="molecule type" value="Genomic_DNA"/>
</dbReference>
<proteinExistence type="predicted"/>
<feature type="compositionally biased region" description="Acidic residues" evidence="5">
    <location>
        <begin position="487"/>
        <end position="500"/>
    </location>
</feature>
<dbReference type="SUPFAM" id="SSF52540">
    <property type="entry name" value="P-loop containing nucleoside triphosphate hydrolases"/>
    <property type="match status" value="1"/>
</dbReference>
<feature type="compositionally biased region" description="Basic and acidic residues" evidence="5">
    <location>
        <begin position="516"/>
        <end position="526"/>
    </location>
</feature>
<evidence type="ECO:0000259" key="6">
    <source>
        <dbReference type="PROSITE" id="PS51194"/>
    </source>
</evidence>
<dbReference type="InterPro" id="IPR001650">
    <property type="entry name" value="Helicase_C-like"/>
</dbReference>
<sequence length="886" mass="99033">MLILLVTDVASRGLDIPYLPSVINFDFPSSPKLFVHRVGRTARAGRPGVGISLVTIEDLPYAIELMSFLGGHLSPLSSSSSAVSKPEHPHSSSSSVSSSSSSISSLHPLSPPTSTPNVNSGEEEHPPSSSSVKRDVYFLGGPPESIDYFVEFCENLVQHDEETATSGRSASAATKMYYKMRQSASRKSVERAKELLKDYGGISRLTLLPHPAYDISASSSSSSSLLVHRGEQEEEEQEEKEGKDGGEEEKKESVSWILKDDKNEGGHREQEENRDGLAGTESLLKNTNDRHASSCDMPTTTSSSSSPSSCSEKSLLRGRDEEKKAFSSSIPSEETRGRDEEDVVSQNERGSCISSKDILISRLQAFRPKVGMMGAALSASTMLAMKRKREELQFYQSLRSSHLTSGGLEEEEDDVFNSTDKKDEKEEEKPSGDRGQLWNGASLDEGKGAGKEGEKSCDSAKEDDRIDVVIHVNKKKKRSTNSQEAQQQEEEEEREDEEVGEEKMTDSSDADEEEKEEKGETSDRQKTVYISKRRRRRMAKEGGVTPHTGDLSSSFLHKKNLSFPEDQDTDDNDELDTMEKSFAFEKRKMKKRKEFQACGGFYLDVTSARSEKTQKDVLEGAVLDLLGDEDEDLKRQKWDPKKRKYILMKVDSTTGHAVKRKRGSDKQEEKTSSAHRYALWCKKTKRRIQRVGEEEDQGLLSAGRCRYTRGGNESHVSDDGEDSGDDEKNPSGRREIQAKNFLSFTDKHKGIQEALKKGMKLTHKQKRIVKKLQAGVYSSQQASPGGRGGKGTRSGDIRAGSLPTVDQIAKKRRRDQQIRLRQDKKKSREEARKSKEKWMRRQQSKAMHRGAKNRSLMIVKKPSQGKASRRGKKKFSSASGMKQKRR</sequence>
<evidence type="ECO:0000256" key="4">
    <source>
        <dbReference type="ARBA" id="ARBA00022840"/>
    </source>
</evidence>
<organism evidence="7 8">
    <name type="scientific">Cystoisospora suis</name>
    <dbReference type="NCBI Taxonomy" id="483139"/>
    <lineage>
        <taxon>Eukaryota</taxon>
        <taxon>Sar</taxon>
        <taxon>Alveolata</taxon>
        <taxon>Apicomplexa</taxon>
        <taxon>Conoidasida</taxon>
        <taxon>Coccidia</taxon>
        <taxon>Eucoccidiorida</taxon>
        <taxon>Eimeriorina</taxon>
        <taxon>Sarcocystidae</taxon>
        <taxon>Cystoisospora</taxon>
    </lineage>
</organism>
<feature type="compositionally biased region" description="Acidic residues" evidence="5">
    <location>
        <begin position="565"/>
        <end position="574"/>
    </location>
</feature>
<keyword evidence="2" id="KW-0378">Hydrolase</keyword>
<feature type="compositionally biased region" description="Low complexity" evidence="5">
    <location>
        <begin position="91"/>
        <end position="108"/>
    </location>
</feature>
<feature type="compositionally biased region" description="Basic and acidic residues" evidence="5">
    <location>
        <begin position="122"/>
        <end position="136"/>
    </location>
</feature>
<feature type="region of interest" description="Disordered" evidence="5">
    <location>
        <begin position="772"/>
        <end position="886"/>
    </location>
</feature>
<dbReference type="GeneID" id="94423973"/>
<dbReference type="PANTHER" id="PTHR47959:SF8">
    <property type="entry name" value="RNA HELICASE"/>
    <property type="match status" value="1"/>
</dbReference>
<feature type="compositionally biased region" description="Basic and acidic residues" evidence="5">
    <location>
        <begin position="815"/>
        <end position="839"/>
    </location>
</feature>
<evidence type="ECO:0000256" key="3">
    <source>
        <dbReference type="ARBA" id="ARBA00022806"/>
    </source>
</evidence>
<feature type="region of interest" description="Disordered" evidence="5">
    <location>
        <begin position="215"/>
        <end position="351"/>
    </location>
</feature>
<comment type="caution">
    <text evidence="7">The sequence shown here is derived from an EMBL/GenBank/DDBJ whole genome shotgun (WGS) entry which is preliminary data.</text>
</comment>
<keyword evidence="4" id="KW-0067">ATP-binding</keyword>
<dbReference type="GO" id="GO:0005829">
    <property type="term" value="C:cytosol"/>
    <property type="evidence" value="ECO:0007669"/>
    <property type="project" value="TreeGrafter"/>
</dbReference>
<evidence type="ECO:0000256" key="1">
    <source>
        <dbReference type="ARBA" id="ARBA00022741"/>
    </source>
</evidence>
<evidence type="ECO:0000256" key="2">
    <source>
        <dbReference type="ARBA" id="ARBA00022801"/>
    </source>
</evidence>
<dbReference type="PANTHER" id="PTHR47959">
    <property type="entry name" value="ATP-DEPENDENT RNA HELICASE RHLE-RELATED"/>
    <property type="match status" value="1"/>
</dbReference>
<reference evidence="7 8" key="1">
    <citation type="journal article" date="2017" name="Int. J. Parasitol.">
        <title>The genome of the protozoan parasite Cystoisospora suis and a reverse vaccinology approach to identify vaccine candidates.</title>
        <authorList>
            <person name="Palmieri N."/>
            <person name="Shrestha A."/>
            <person name="Ruttkowski B."/>
            <person name="Beck T."/>
            <person name="Vogl C."/>
            <person name="Tomley F."/>
            <person name="Blake D.P."/>
            <person name="Joachim A."/>
        </authorList>
    </citation>
    <scope>NUCLEOTIDE SEQUENCE [LARGE SCALE GENOMIC DNA]</scope>
    <source>
        <strain evidence="7 8">Wien I</strain>
    </source>
</reference>
<keyword evidence="1" id="KW-0547">Nucleotide-binding</keyword>
<dbReference type="Gene3D" id="3.40.50.300">
    <property type="entry name" value="P-loop containing nucleotide triphosphate hydrolases"/>
    <property type="match status" value="1"/>
</dbReference>
<dbReference type="AlphaFoldDB" id="A0A2C6LBY1"/>
<dbReference type="OrthoDB" id="348207at2759"/>
<feature type="region of interest" description="Disordered" evidence="5">
    <location>
        <begin position="79"/>
        <end position="136"/>
    </location>
</feature>
<gene>
    <name evidence="7" type="ORF">CSUI_000528</name>
</gene>
<feature type="domain" description="Helicase C-terminal" evidence="6">
    <location>
        <begin position="1"/>
        <end position="84"/>
    </location>
</feature>
<feature type="region of interest" description="Disordered" evidence="5">
    <location>
        <begin position="400"/>
        <end position="574"/>
    </location>
</feature>
<dbReference type="PROSITE" id="PS51194">
    <property type="entry name" value="HELICASE_CTER"/>
    <property type="match status" value="1"/>
</dbReference>
<dbReference type="Proteomes" id="UP000221165">
    <property type="component" value="Unassembled WGS sequence"/>
</dbReference>
<protein>
    <submittedName>
        <fullName evidence="7">Dead deah box helicase domain-containing</fullName>
    </submittedName>
</protein>
<keyword evidence="3 7" id="KW-0347">Helicase</keyword>
<evidence type="ECO:0000313" key="8">
    <source>
        <dbReference type="Proteomes" id="UP000221165"/>
    </source>
</evidence>
<dbReference type="RefSeq" id="XP_067927263.1">
    <property type="nucleotide sequence ID" value="XM_068060762.1"/>
</dbReference>
<dbReference type="CDD" id="cd18787">
    <property type="entry name" value="SF2_C_DEAD"/>
    <property type="match status" value="1"/>
</dbReference>
<feature type="compositionally biased region" description="Basic and acidic residues" evidence="5">
    <location>
        <begin position="444"/>
        <end position="468"/>
    </location>
</feature>
<feature type="compositionally biased region" description="Basic and acidic residues" evidence="5">
    <location>
        <begin position="419"/>
        <end position="432"/>
    </location>
</feature>
<dbReference type="InterPro" id="IPR027417">
    <property type="entry name" value="P-loop_NTPase"/>
</dbReference>
<feature type="compositionally biased region" description="Basic and acidic residues" evidence="5">
    <location>
        <begin position="240"/>
        <end position="275"/>
    </location>
</feature>
<dbReference type="GO" id="GO:0005524">
    <property type="term" value="F:ATP binding"/>
    <property type="evidence" value="ECO:0007669"/>
    <property type="project" value="UniProtKB-KW"/>
</dbReference>
<feature type="compositionally biased region" description="Basic and acidic residues" evidence="5">
    <location>
        <begin position="726"/>
        <end position="737"/>
    </location>
</feature>
<feature type="compositionally biased region" description="Basic and acidic residues" evidence="5">
    <location>
        <begin position="314"/>
        <end position="325"/>
    </location>
</feature>
<keyword evidence="8" id="KW-1185">Reference proteome</keyword>
<accession>A0A2C6LBY1</accession>
<feature type="compositionally biased region" description="Low complexity" evidence="5">
    <location>
        <begin position="294"/>
        <end position="311"/>
    </location>
</feature>
<evidence type="ECO:0000313" key="7">
    <source>
        <dbReference type="EMBL" id="PHJ25617.1"/>
    </source>
</evidence>
<dbReference type="Pfam" id="PF00271">
    <property type="entry name" value="Helicase_C"/>
    <property type="match status" value="1"/>
</dbReference>
<feature type="region of interest" description="Disordered" evidence="5">
    <location>
        <begin position="691"/>
        <end position="743"/>
    </location>
</feature>
<feature type="compositionally biased region" description="Basic residues" evidence="5">
    <location>
        <begin position="840"/>
        <end position="852"/>
    </location>
</feature>
<dbReference type="InterPro" id="IPR050079">
    <property type="entry name" value="DEAD_box_RNA_helicase"/>
</dbReference>
<evidence type="ECO:0000256" key="5">
    <source>
        <dbReference type="SAM" id="MobiDB-lite"/>
    </source>
</evidence>